<proteinExistence type="predicted"/>
<evidence type="ECO:0000313" key="2">
    <source>
        <dbReference type="EMBL" id="KAG5993846.1"/>
    </source>
</evidence>
<gene>
    <name evidence="2" type="ORF">E4U43_003381</name>
</gene>
<keyword evidence="3" id="KW-1185">Reference proteome</keyword>
<keyword evidence="1" id="KW-0732">Signal</keyword>
<dbReference type="OrthoDB" id="3682664at2759"/>
<sequence length="155" mass="16032">MFGQTKALCLSLAFAGAVSALGNAVVLNNCTFPVTIWSVGSEVSPGTTIKHGASYDEKFALDPKTGGRALKVARDADGLFSGQPQTVFAYSLKTPAIWYDMSDVFGDAFAGYKLVVGSADTACPSIVWPKGTPLAGSQVKTCGAEANVTLTLCAN</sequence>
<dbReference type="EMBL" id="SRPW01002308">
    <property type="protein sequence ID" value="KAG5993846.1"/>
    <property type="molecule type" value="Genomic_DNA"/>
</dbReference>
<dbReference type="PANTHER" id="PTHR36195">
    <property type="entry name" value="DOMAIN PROTEIN, PUTATIVE (AFU_ORTHOLOGUE AFUA_5G01990)-RELATED-RELATED"/>
    <property type="match status" value="1"/>
</dbReference>
<reference evidence="2" key="1">
    <citation type="journal article" date="2020" name="bioRxiv">
        <title>Whole genome comparisons of ergot fungi reveals the divergence and evolution of species within the genus Claviceps are the result of varying mechanisms driving genome evolution and host range expansion.</title>
        <authorList>
            <person name="Wyka S.A."/>
            <person name="Mondo S.J."/>
            <person name="Liu M."/>
            <person name="Dettman J."/>
            <person name="Nalam V."/>
            <person name="Broders K.D."/>
        </authorList>
    </citation>
    <scope>NUCLEOTIDE SEQUENCE</scope>
    <source>
        <strain evidence="2">CCC 602</strain>
    </source>
</reference>
<protein>
    <recommendedName>
        <fullName evidence="4">Bys1 family protein</fullName>
    </recommendedName>
</protein>
<evidence type="ECO:0000313" key="3">
    <source>
        <dbReference type="Proteomes" id="UP000748025"/>
    </source>
</evidence>
<feature type="chain" id="PRO_5040347184" description="Bys1 family protein" evidence="1">
    <location>
        <begin position="21"/>
        <end position="155"/>
    </location>
</feature>
<dbReference type="Pfam" id="PF04681">
    <property type="entry name" value="Bys1"/>
    <property type="match status" value="1"/>
</dbReference>
<dbReference type="PANTHER" id="PTHR36195:SF4">
    <property type="entry name" value="DOMAIN PROTEIN, PUTATIVE (AFU_ORTHOLOGUE AFUA_5G01990)-RELATED"/>
    <property type="match status" value="1"/>
</dbReference>
<feature type="signal peptide" evidence="1">
    <location>
        <begin position="1"/>
        <end position="20"/>
    </location>
</feature>
<dbReference type="AlphaFoldDB" id="A0A9P7N7A0"/>
<comment type="caution">
    <text evidence="2">The sequence shown here is derived from an EMBL/GenBank/DDBJ whole genome shotgun (WGS) entry which is preliminary data.</text>
</comment>
<evidence type="ECO:0000256" key="1">
    <source>
        <dbReference type="SAM" id="SignalP"/>
    </source>
</evidence>
<accession>A0A9P7N7A0</accession>
<dbReference type="Proteomes" id="UP000748025">
    <property type="component" value="Unassembled WGS sequence"/>
</dbReference>
<name>A0A9P7N7A0_9HYPO</name>
<evidence type="ECO:0008006" key="4">
    <source>
        <dbReference type="Google" id="ProtNLM"/>
    </source>
</evidence>
<dbReference type="InterPro" id="IPR006771">
    <property type="entry name" value="CetA-like"/>
</dbReference>
<organism evidence="2 3">
    <name type="scientific">Claviceps pusilla</name>
    <dbReference type="NCBI Taxonomy" id="123648"/>
    <lineage>
        <taxon>Eukaryota</taxon>
        <taxon>Fungi</taxon>
        <taxon>Dikarya</taxon>
        <taxon>Ascomycota</taxon>
        <taxon>Pezizomycotina</taxon>
        <taxon>Sordariomycetes</taxon>
        <taxon>Hypocreomycetidae</taxon>
        <taxon>Hypocreales</taxon>
        <taxon>Clavicipitaceae</taxon>
        <taxon>Claviceps</taxon>
    </lineage>
</organism>